<accession>A0A835INF3</accession>
<dbReference type="Pfam" id="PF04043">
    <property type="entry name" value="PMEI"/>
    <property type="match status" value="1"/>
</dbReference>
<feature type="chain" id="PRO_5032908486" description="Pectinesterase inhibitor domain-containing protein" evidence="4">
    <location>
        <begin position="21"/>
        <end position="180"/>
    </location>
</feature>
<evidence type="ECO:0000313" key="6">
    <source>
        <dbReference type="EMBL" id="KAF9622190.1"/>
    </source>
</evidence>
<evidence type="ECO:0000256" key="4">
    <source>
        <dbReference type="SAM" id="SignalP"/>
    </source>
</evidence>
<dbReference type="FunFam" id="1.20.140.40:FF:000008">
    <property type="entry name" value="Invertase/pectin methylesterase inhibitor family protein"/>
    <property type="match status" value="1"/>
</dbReference>
<dbReference type="CDD" id="cd15801">
    <property type="entry name" value="PMEI-like_1"/>
    <property type="match status" value="1"/>
</dbReference>
<feature type="signal peptide" evidence="4">
    <location>
        <begin position="1"/>
        <end position="20"/>
    </location>
</feature>
<proteinExistence type="inferred from homology"/>
<dbReference type="InterPro" id="IPR006501">
    <property type="entry name" value="Pectinesterase_inhib_dom"/>
</dbReference>
<keyword evidence="2" id="KW-1015">Disulfide bond</keyword>
<evidence type="ECO:0000256" key="3">
    <source>
        <dbReference type="ARBA" id="ARBA00038471"/>
    </source>
</evidence>
<evidence type="ECO:0000256" key="1">
    <source>
        <dbReference type="ARBA" id="ARBA00022729"/>
    </source>
</evidence>
<keyword evidence="1 4" id="KW-0732">Signal</keyword>
<dbReference type="AlphaFoldDB" id="A0A835INF3"/>
<dbReference type="OrthoDB" id="1899334at2759"/>
<evidence type="ECO:0000259" key="5">
    <source>
        <dbReference type="SMART" id="SM00856"/>
    </source>
</evidence>
<dbReference type="PANTHER" id="PTHR36710:SF18">
    <property type="entry name" value="PECTINESTERASE INHIBITOR 5-RELATED"/>
    <property type="match status" value="1"/>
</dbReference>
<dbReference type="Proteomes" id="UP000631114">
    <property type="component" value="Unassembled WGS sequence"/>
</dbReference>
<dbReference type="EMBL" id="JADFTS010000002">
    <property type="protein sequence ID" value="KAF9622190.1"/>
    <property type="molecule type" value="Genomic_DNA"/>
</dbReference>
<dbReference type="InterPro" id="IPR035513">
    <property type="entry name" value="Invertase/methylesterase_inhib"/>
</dbReference>
<feature type="domain" description="Pectinesterase inhibitor" evidence="5">
    <location>
        <begin position="28"/>
        <end position="173"/>
    </location>
</feature>
<comment type="caution">
    <text evidence="6">The sequence shown here is derived from an EMBL/GenBank/DDBJ whole genome shotgun (WGS) entry which is preliminary data.</text>
</comment>
<evidence type="ECO:0000313" key="7">
    <source>
        <dbReference type="Proteomes" id="UP000631114"/>
    </source>
</evidence>
<dbReference type="Gene3D" id="1.20.140.40">
    <property type="entry name" value="Invertase/pectin methylesterase inhibitor family protein"/>
    <property type="match status" value="1"/>
</dbReference>
<keyword evidence="7" id="KW-1185">Reference proteome</keyword>
<sequence length="180" mass="18830">MESVSRLVFFLPLILSIAFANNVAPAAAAADLISKTCGNAVNKQLCVKTLQADPASTNADGAGLAAIAVNLALANATVIFSDVKKLLPAAKVAFEKQCLTDCAENYETAVGQLKDSLGALKTKKYDDATTWIQAAMTDSESCEEGFTERPGLKNPLAEKSTLFQQLCGNALAIVNTLAGM</sequence>
<protein>
    <recommendedName>
        <fullName evidence="5">Pectinesterase inhibitor domain-containing protein</fullName>
    </recommendedName>
</protein>
<comment type="similarity">
    <text evidence="3">Belongs to the PMEI family.</text>
</comment>
<name>A0A835INF3_9MAGN</name>
<evidence type="ECO:0000256" key="2">
    <source>
        <dbReference type="ARBA" id="ARBA00023157"/>
    </source>
</evidence>
<gene>
    <name evidence="6" type="ORF">IFM89_030048</name>
</gene>
<dbReference type="GO" id="GO:0046910">
    <property type="term" value="F:pectinesterase inhibitor activity"/>
    <property type="evidence" value="ECO:0007669"/>
    <property type="project" value="UniProtKB-ARBA"/>
</dbReference>
<reference evidence="6 7" key="1">
    <citation type="submission" date="2020-10" db="EMBL/GenBank/DDBJ databases">
        <title>The Coptis chinensis genome and diversification of protoberbering-type alkaloids.</title>
        <authorList>
            <person name="Wang B."/>
            <person name="Shu S."/>
            <person name="Song C."/>
            <person name="Liu Y."/>
        </authorList>
    </citation>
    <scope>NUCLEOTIDE SEQUENCE [LARGE SCALE GENOMIC DNA]</scope>
    <source>
        <strain evidence="6">HL-2020</strain>
        <tissue evidence="6">Leaf</tissue>
    </source>
</reference>
<dbReference type="InterPro" id="IPR052421">
    <property type="entry name" value="PCW_Enzyme_Inhibitor"/>
</dbReference>
<dbReference type="PANTHER" id="PTHR36710">
    <property type="entry name" value="PECTINESTERASE INHIBITOR-LIKE"/>
    <property type="match status" value="1"/>
</dbReference>
<dbReference type="SUPFAM" id="SSF101148">
    <property type="entry name" value="Plant invertase/pectin methylesterase inhibitor"/>
    <property type="match status" value="1"/>
</dbReference>
<dbReference type="SMART" id="SM00856">
    <property type="entry name" value="PMEI"/>
    <property type="match status" value="1"/>
</dbReference>
<organism evidence="6 7">
    <name type="scientific">Coptis chinensis</name>
    <dbReference type="NCBI Taxonomy" id="261450"/>
    <lineage>
        <taxon>Eukaryota</taxon>
        <taxon>Viridiplantae</taxon>
        <taxon>Streptophyta</taxon>
        <taxon>Embryophyta</taxon>
        <taxon>Tracheophyta</taxon>
        <taxon>Spermatophyta</taxon>
        <taxon>Magnoliopsida</taxon>
        <taxon>Ranunculales</taxon>
        <taxon>Ranunculaceae</taxon>
        <taxon>Coptidoideae</taxon>
        <taxon>Coptis</taxon>
    </lineage>
</organism>
<dbReference type="NCBIfam" id="TIGR01614">
    <property type="entry name" value="PME_inhib"/>
    <property type="match status" value="1"/>
</dbReference>